<proteinExistence type="predicted"/>
<dbReference type="EMBL" id="UINC01134416">
    <property type="protein sequence ID" value="SVD17952.1"/>
    <property type="molecule type" value="Genomic_DNA"/>
</dbReference>
<dbReference type="AlphaFoldDB" id="A0A382T802"/>
<accession>A0A382T802</accession>
<dbReference type="InterPro" id="IPR036513">
    <property type="entry name" value="STAS_dom_sf"/>
</dbReference>
<gene>
    <name evidence="1" type="ORF">METZ01_LOCUS370806</name>
</gene>
<protein>
    <recommendedName>
        <fullName evidence="2">STAS domain-containing protein</fullName>
    </recommendedName>
</protein>
<dbReference type="SUPFAM" id="SSF52091">
    <property type="entry name" value="SpoIIaa-like"/>
    <property type="match status" value="1"/>
</dbReference>
<sequence>MVDSLNRITRQSSGQIDLLQIHDDLKEVEIREAYEVLKRSFVDRPAHQIILDIKNLQVLSQGSIELLRKLVGFFQSLDLPLVLIGAERLSPADLIEVSQGFPVMDNLEEARVYFGSEEDSKILKKAEGSKPA</sequence>
<name>A0A382T802_9ZZZZ</name>
<reference evidence="1" key="1">
    <citation type="submission" date="2018-05" db="EMBL/GenBank/DDBJ databases">
        <authorList>
            <person name="Lanie J.A."/>
            <person name="Ng W.-L."/>
            <person name="Kazmierczak K.M."/>
            <person name="Andrzejewski T.M."/>
            <person name="Davidsen T.M."/>
            <person name="Wayne K.J."/>
            <person name="Tettelin H."/>
            <person name="Glass J.I."/>
            <person name="Rusch D."/>
            <person name="Podicherti R."/>
            <person name="Tsui H.-C.T."/>
            <person name="Winkler M.E."/>
        </authorList>
    </citation>
    <scope>NUCLEOTIDE SEQUENCE</scope>
</reference>
<evidence type="ECO:0008006" key="2">
    <source>
        <dbReference type="Google" id="ProtNLM"/>
    </source>
</evidence>
<evidence type="ECO:0000313" key="1">
    <source>
        <dbReference type="EMBL" id="SVD17952.1"/>
    </source>
</evidence>
<feature type="non-terminal residue" evidence="1">
    <location>
        <position position="132"/>
    </location>
</feature>
<organism evidence="1">
    <name type="scientific">marine metagenome</name>
    <dbReference type="NCBI Taxonomy" id="408172"/>
    <lineage>
        <taxon>unclassified sequences</taxon>
        <taxon>metagenomes</taxon>
        <taxon>ecological metagenomes</taxon>
    </lineage>
</organism>